<sequence>MVEVYLAGLVLVVAAALFILLPWIRASKNLEIKAASQRDMNIGLTRQRLDEIEQERAQHIISDDAAEQAKQEVQLALVEETGEQGTLTSSLSRGWLGISFVIALMITGGVYWHVSQLNKLHHWQHAIDTFPQLAKRAVIEADATVTPQELSDLALGLRTSLQKKPDDAIAWLLLGRVYNAIGYIEPAINAFERSLKIDPAHLSTKVSLSQSLLMTGDASQLKKARSLLVEVLRQQPDDTDALGLLAIVASQLEDNQLAIQTFKILQSKIDPADPMYASIGQQLNKLNDTETSLTGFTVSVNVADDIKHKIPTNGYLVVFAKDAAKNAKPMPAAAITQSLKNWPVTLDLTNKNAMLANYSLTNLSHVTLTARISRSQNVMPSVGDMQGKIEAEVVQGQLLPVSIVIDQEITQ</sequence>
<keyword evidence="6" id="KW-0472">Membrane</keyword>
<proteinExistence type="predicted"/>
<evidence type="ECO:0000256" key="1">
    <source>
        <dbReference type="ARBA" id="ARBA00004196"/>
    </source>
</evidence>
<keyword evidence="6" id="KW-1133">Transmembrane helix</keyword>
<evidence type="ECO:0000256" key="6">
    <source>
        <dbReference type="SAM" id="Phobius"/>
    </source>
</evidence>
<dbReference type="GO" id="GO:0017004">
    <property type="term" value="P:cytochrome complex assembly"/>
    <property type="evidence" value="ECO:0007669"/>
    <property type="project" value="UniProtKB-KW"/>
</dbReference>
<dbReference type="Gene3D" id="1.25.40.10">
    <property type="entry name" value="Tetratricopeptide repeat domain"/>
    <property type="match status" value="1"/>
</dbReference>
<dbReference type="PANTHER" id="PTHR47870:SF1">
    <property type="entry name" value="CYTOCHROME C-TYPE BIOGENESIS PROTEIN CCMH"/>
    <property type="match status" value="1"/>
</dbReference>
<reference evidence="9" key="2">
    <citation type="submission" date="2020-08" db="EMBL/GenBank/DDBJ databases">
        <authorList>
            <person name="Lai Q."/>
        </authorList>
    </citation>
    <scope>NUCLEOTIDE SEQUENCE</scope>
    <source>
        <strain evidence="9">S27-2</strain>
    </source>
</reference>
<feature type="transmembrane region" description="Helical" evidence="6">
    <location>
        <begin position="94"/>
        <end position="114"/>
    </location>
</feature>
<feature type="repeat" description="TPR" evidence="5">
    <location>
        <begin position="168"/>
        <end position="201"/>
    </location>
</feature>
<dbReference type="InterPro" id="IPR017560">
    <property type="entry name" value="Cyt_c_biogenesis_CcmI"/>
</dbReference>
<dbReference type="InterPro" id="IPR019734">
    <property type="entry name" value="TPR_rpt"/>
</dbReference>
<dbReference type="AlphaFoldDB" id="A0A8J6M0L6"/>
<dbReference type="SUPFAM" id="SSF48452">
    <property type="entry name" value="TPR-like"/>
    <property type="match status" value="1"/>
</dbReference>
<dbReference type="InterPro" id="IPR011990">
    <property type="entry name" value="TPR-like_helical_dom_sf"/>
</dbReference>
<name>A0A8J6M0L6_9ALTE</name>
<keyword evidence="3" id="KW-0201">Cytochrome c-type biogenesis</keyword>
<dbReference type="NCBIfam" id="TIGR03142">
    <property type="entry name" value="cytochro_ccmI"/>
    <property type="match status" value="1"/>
</dbReference>
<keyword evidence="4 5" id="KW-0802">TPR repeat</keyword>
<dbReference type="PROSITE" id="PS50293">
    <property type="entry name" value="TPR_REGION"/>
    <property type="match status" value="1"/>
</dbReference>
<evidence type="ECO:0000259" key="8">
    <source>
        <dbReference type="Pfam" id="PF23914"/>
    </source>
</evidence>
<evidence type="ECO:0000313" key="9">
    <source>
        <dbReference type="EMBL" id="MBC3764963.1"/>
    </source>
</evidence>
<evidence type="ECO:0000259" key="7">
    <source>
        <dbReference type="Pfam" id="PF23892"/>
    </source>
</evidence>
<dbReference type="SMART" id="SM00028">
    <property type="entry name" value="TPR"/>
    <property type="match status" value="2"/>
</dbReference>
<organism evidence="9 10">
    <name type="scientific">Neptunicella marina</name>
    <dbReference type="NCBI Taxonomy" id="2125989"/>
    <lineage>
        <taxon>Bacteria</taxon>
        <taxon>Pseudomonadati</taxon>
        <taxon>Pseudomonadota</taxon>
        <taxon>Gammaproteobacteria</taxon>
        <taxon>Alteromonadales</taxon>
        <taxon>Alteromonadaceae</taxon>
        <taxon>Neptunicella</taxon>
    </lineage>
</organism>
<dbReference type="PANTHER" id="PTHR47870">
    <property type="entry name" value="CYTOCHROME C-TYPE BIOGENESIS PROTEIN CCMH"/>
    <property type="match status" value="1"/>
</dbReference>
<accession>A0A8J6M0L6</accession>
<gene>
    <name evidence="9" type="primary">ccmI</name>
    <name evidence="9" type="ORF">H8B19_03680</name>
</gene>
<keyword evidence="2" id="KW-0677">Repeat</keyword>
<dbReference type="InterPro" id="IPR056412">
    <property type="entry name" value="Ig_CycH"/>
</dbReference>
<evidence type="ECO:0000256" key="4">
    <source>
        <dbReference type="ARBA" id="ARBA00022803"/>
    </source>
</evidence>
<dbReference type="InterPro" id="IPR051263">
    <property type="entry name" value="C-type_cytochrome_biogenesis"/>
</dbReference>
<dbReference type="Pfam" id="PF23914">
    <property type="entry name" value="TPR_CcmH_CycH"/>
    <property type="match status" value="1"/>
</dbReference>
<reference evidence="9" key="1">
    <citation type="journal article" date="2018" name="Int. J. Syst. Evol. Microbiol.">
        <title>Neptunicella marina gen. nov., sp. nov., isolated from surface seawater.</title>
        <authorList>
            <person name="Liu X."/>
            <person name="Lai Q."/>
            <person name="Du Y."/>
            <person name="Zhang X."/>
            <person name="Liu Z."/>
            <person name="Sun F."/>
            <person name="Shao Z."/>
        </authorList>
    </citation>
    <scope>NUCLEOTIDE SEQUENCE</scope>
    <source>
        <strain evidence="9">S27-2</strain>
    </source>
</reference>
<dbReference type="GO" id="GO:0030313">
    <property type="term" value="C:cell envelope"/>
    <property type="evidence" value="ECO:0007669"/>
    <property type="project" value="UniProtKB-SubCell"/>
</dbReference>
<evidence type="ECO:0000256" key="5">
    <source>
        <dbReference type="PROSITE-ProRule" id="PRU00339"/>
    </source>
</evidence>
<comment type="caution">
    <text evidence="9">The sequence shown here is derived from an EMBL/GenBank/DDBJ whole genome shotgun (WGS) entry which is preliminary data.</text>
</comment>
<feature type="transmembrane region" description="Helical" evidence="6">
    <location>
        <begin position="6"/>
        <end position="24"/>
    </location>
</feature>
<feature type="domain" description="Cytochrome c-type biogenesis protein H Ig-like" evidence="7">
    <location>
        <begin position="297"/>
        <end position="406"/>
    </location>
</feature>
<dbReference type="Pfam" id="PF23892">
    <property type="entry name" value="Ig_CycH"/>
    <property type="match status" value="1"/>
</dbReference>
<evidence type="ECO:0000256" key="2">
    <source>
        <dbReference type="ARBA" id="ARBA00022737"/>
    </source>
</evidence>
<dbReference type="RefSeq" id="WP_186505425.1">
    <property type="nucleotide sequence ID" value="NZ_JACNEP010000002.1"/>
</dbReference>
<keyword evidence="6" id="KW-0812">Transmembrane</keyword>
<comment type="subcellular location">
    <subcellularLocation>
        <location evidence="1">Cell envelope</location>
    </subcellularLocation>
</comment>
<dbReference type="PROSITE" id="PS50005">
    <property type="entry name" value="TPR"/>
    <property type="match status" value="1"/>
</dbReference>
<evidence type="ECO:0000313" key="10">
    <source>
        <dbReference type="Proteomes" id="UP000601768"/>
    </source>
</evidence>
<feature type="domain" description="Cytochrome c-type biogenesis protein H TPR" evidence="8">
    <location>
        <begin position="119"/>
        <end position="276"/>
    </location>
</feature>
<dbReference type="InterPro" id="IPR056413">
    <property type="entry name" value="TPR_CcmH_CycH"/>
</dbReference>
<evidence type="ECO:0000256" key="3">
    <source>
        <dbReference type="ARBA" id="ARBA00022748"/>
    </source>
</evidence>
<dbReference type="EMBL" id="JACNEP010000002">
    <property type="protein sequence ID" value="MBC3764963.1"/>
    <property type="molecule type" value="Genomic_DNA"/>
</dbReference>
<keyword evidence="10" id="KW-1185">Reference proteome</keyword>
<dbReference type="Proteomes" id="UP000601768">
    <property type="component" value="Unassembled WGS sequence"/>
</dbReference>
<protein>
    <submittedName>
        <fullName evidence="9">C-type cytochrome biogenesis protein CcmI</fullName>
    </submittedName>
</protein>